<dbReference type="Proteomes" id="UP000095472">
    <property type="component" value="Chromosome"/>
</dbReference>
<gene>
    <name evidence="1" type="ORF">BH720_030205</name>
</gene>
<sequence>MADIDCFRAYNDTYGFSAGDTCLQRVAVAIDHCVNLAESLVARYGGEEFAIALPNLDEPQAIQLAEALRAQIQQLGIAHSSSLVRSPLLTLSFGVASIFPDRNTDINVLIDTAARALYLSKMHGRDRVTFLNYT</sequence>
<protein>
    <submittedName>
        <fullName evidence="1">GGDEF domain-containing protein</fullName>
    </submittedName>
</protein>
<evidence type="ECO:0000313" key="1">
    <source>
        <dbReference type="EMBL" id="XPM63522.1"/>
    </source>
</evidence>
<accession>A0ACD5GRP2</accession>
<evidence type="ECO:0000313" key="2">
    <source>
        <dbReference type="Proteomes" id="UP000095472"/>
    </source>
</evidence>
<name>A0ACD5GRP2_9CYAN</name>
<keyword evidence="2" id="KW-1185">Reference proteome</keyword>
<dbReference type="EMBL" id="CP182909">
    <property type="protein sequence ID" value="XPM63522.1"/>
    <property type="molecule type" value="Genomic_DNA"/>
</dbReference>
<reference evidence="1 2" key="1">
    <citation type="journal article" date="2016" name="Genome Announc.">
        <title>Draft Genome Sequence of the Thermotolerant Cyanobacterium Desertifilum sp. IPPAS B-1220.</title>
        <authorList>
            <person name="Mironov K.S."/>
            <person name="Sinetova M.A."/>
            <person name="Bolatkhan K."/>
            <person name="Zayadan B.K."/>
            <person name="Ustinova V.V."/>
            <person name="Kupriyanova E.V."/>
            <person name="Skrypnik A.N."/>
            <person name="Gogoleva N.E."/>
            <person name="Gogolev Y.V."/>
            <person name="Los D.A."/>
        </authorList>
    </citation>
    <scope>NUCLEOTIDE SEQUENCE [LARGE SCALE GENOMIC DNA]</scope>
    <source>
        <strain evidence="1 2">IPPAS B-1220</strain>
    </source>
</reference>
<organism evidence="1 2">
    <name type="scientific">Desertifilum tharense IPPAS B-1220</name>
    <dbReference type="NCBI Taxonomy" id="1781255"/>
    <lineage>
        <taxon>Bacteria</taxon>
        <taxon>Bacillati</taxon>
        <taxon>Cyanobacteriota</taxon>
        <taxon>Cyanophyceae</taxon>
        <taxon>Desertifilales</taxon>
        <taxon>Desertifilaceae</taxon>
        <taxon>Desertifilum</taxon>
    </lineage>
</organism>
<proteinExistence type="predicted"/>